<evidence type="ECO:0000313" key="1">
    <source>
        <dbReference type="EMBL" id="KAJ1202863.1"/>
    </source>
</evidence>
<reference evidence="1" key="1">
    <citation type="journal article" date="2022" name="bioRxiv">
        <title>Sequencing and chromosome-scale assembly of the giantPleurodeles waltlgenome.</title>
        <authorList>
            <person name="Brown T."/>
            <person name="Elewa A."/>
            <person name="Iarovenko S."/>
            <person name="Subramanian E."/>
            <person name="Araus A.J."/>
            <person name="Petzold A."/>
            <person name="Susuki M."/>
            <person name="Suzuki K.-i.T."/>
            <person name="Hayashi T."/>
            <person name="Toyoda A."/>
            <person name="Oliveira C."/>
            <person name="Osipova E."/>
            <person name="Leigh N.D."/>
            <person name="Simon A."/>
            <person name="Yun M.H."/>
        </authorList>
    </citation>
    <scope>NUCLEOTIDE SEQUENCE</scope>
    <source>
        <strain evidence="1">20211129_DDA</strain>
        <tissue evidence="1">Liver</tissue>
    </source>
</reference>
<organism evidence="1 2">
    <name type="scientific">Pleurodeles waltl</name>
    <name type="common">Iberian ribbed newt</name>
    <dbReference type="NCBI Taxonomy" id="8319"/>
    <lineage>
        <taxon>Eukaryota</taxon>
        <taxon>Metazoa</taxon>
        <taxon>Chordata</taxon>
        <taxon>Craniata</taxon>
        <taxon>Vertebrata</taxon>
        <taxon>Euteleostomi</taxon>
        <taxon>Amphibia</taxon>
        <taxon>Batrachia</taxon>
        <taxon>Caudata</taxon>
        <taxon>Salamandroidea</taxon>
        <taxon>Salamandridae</taxon>
        <taxon>Pleurodelinae</taxon>
        <taxon>Pleurodeles</taxon>
    </lineage>
</organism>
<name>A0AAV7VMI3_PLEWA</name>
<protein>
    <submittedName>
        <fullName evidence="1">Uncharacterized protein</fullName>
    </submittedName>
</protein>
<proteinExistence type="predicted"/>
<gene>
    <name evidence="1" type="ORF">NDU88_006658</name>
</gene>
<sequence length="73" mass="7670">MCDDCPIVADGSEFLGLCYLPAFEDGICACAVEQAGALLVIESFNMILLLFASFSHWGEVGGSAKLFLSSFGA</sequence>
<keyword evidence="2" id="KW-1185">Reference proteome</keyword>
<comment type="caution">
    <text evidence="1">The sequence shown here is derived from an EMBL/GenBank/DDBJ whole genome shotgun (WGS) entry which is preliminary data.</text>
</comment>
<dbReference type="Proteomes" id="UP001066276">
    <property type="component" value="Chromosome 2_1"/>
</dbReference>
<dbReference type="AlphaFoldDB" id="A0AAV7VMI3"/>
<evidence type="ECO:0000313" key="2">
    <source>
        <dbReference type="Proteomes" id="UP001066276"/>
    </source>
</evidence>
<dbReference type="EMBL" id="JANPWB010000003">
    <property type="protein sequence ID" value="KAJ1202863.1"/>
    <property type="molecule type" value="Genomic_DNA"/>
</dbReference>
<accession>A0AAV7VMI3</accession>